<dbReference type="AlphaFoldDB" id="A0A7W6D1R5"/>
<dbReference type="Gene3D" id="1.10.443.10">
    <property type="entry name" value="Intergrase catalytic core"/>
    <property type="match status" value="1"/>
</dbReference>
<evidence type="ECO:0000256" key="1">
    <source>
        <dbReference type="ARBA" id="ARBA00022908"/>
    </source>
</evidence>
<dbReference type="GO" id="GO:0006310">
    <property type="term" value="P:DNA recombination"/>
    <property type="evidence" value="ECO:0007669"/>
    <property type="project" value="UniProtKB-KW"/>
</dbReference>
<feature type="domain" description="Tyr recombinase" evidence="3">
    <location>
        <begin position="122"/>
        <end position="298"/>
    </location>
</feature>
<keyword evidence="1" id="KW-0229">DNA integration</keyword>
<comment type="caution">
    <text evidence="4">The sequence shown here is derived from an EMBL/GenBank/DDBJ whole genome shotgun (WGS) entry which is preliminary data.</text>
</comment>
<evidence type="ECO:0000256" key="2">
    <source>
        <dbReference type="ARBA" id="ARBA00023172"/>
    </source>
</evidence>
<dbReference type="Pfam" id="PF00589">
    <property type="entry name" value="Phage_integrase"/>
    <property type="match status" value="1"/>
</dbReference>
<proteinExistence type="predicted"/>
<dbReference type="RefSeq" id="WP_183394691.1">
    <property type="nucleotide sequence ID" value="NZ_JACIDR010000002.1"/>
</dbReference>
<dbReference type="EMBL" id="JACIDR010000002">
    <property type="protein sequence ID" value="MBB3972810.1"/>
    <property type="molecule type" value="Genomic_DNA"/>
</dbReference>
<sequence>MALTLRSAYAREMRAWRNKLLRVTFEVAADRYVEAGGSARFLTPLRQRFGTRSLRSLRPADLDEAAHALHPDASRETIIRQVYTPFIAIWNHAARQQWVEPRLWPKPRKPKGTAVVQRASRAGSKPIDYETAARFVLEMSPAPAYVMTALFYTGMRPIELFALECDDVNVAGLWIVVRSSKTGDPRGVPMHDFLAPLFESLRQRGGKVFRTPRGDEYPLTDNAAGRGGGQLKTAILGARRRSGIDGVSPYTARHSCSTQLVLAGVHPHVKDQILGHVATDMSRRYTSIPQAPLIDAINKLPVPAAWRGAAWWADPLGNARKIIEWHAPGREKRRAG</sequence>
<evidence type="ECO:0000313" key="5">
    <source>
        <dbReference type="Proteomes" id="UP000528964"/>
    </source>
</evidence>
<dbReference type="InterPro" id="IPR050090">
    <property type="entry name" value="Tyrosine_recombinase_XerCD"/>
</dbReference>
<dbReference type="PANTHER" id="PTHR30349:SF64">
    <property type="entry name" value="PROPHAGE INTEGRASE INTD-RELATED"/>
    <property type="match status" value="1"/>
</dbReference>
<dbReference type="SUPFAM" id="SSF56349">
    <property type="entry name" value="DNA breaking-rejoining enzymes"/>
    <property type="match status" value="1"/>
</dbReference>
<dbReference type="InterPro" id="IPR013762">
    <property type="entry name" value="Integrase-like_cat_sf"/>
</dbReference>
<dbReference type="Proteomes" id="UP000528964">
    <property type="component" value="Unassembled WGS sequence"/>
</dbReference>
<reference evidence="4 5" key="1">
    <citation type="submission" date="2020-08" db="EMBL/GenBank/DDBJ databases">
        <title>Genomic Encyclopedia of Type Strains, Phase IV (KMG-IV): sequencing the most valuable type-strain genomes for metagenomic binning, comparative biology and taxonomic classification.</title>
        <authorList>
            <person name="Goeker M."/>
        </authorList>
    </citation>
    <scope>NUCLEOTIDE SEQUENCE [LARGE SCALE GENOMIC DNA]</scope>
    <source>
        <strain evidence="4 5">DSM 25481</strain>
    </source>
</reference>
<dbReference type="GO" id="GO:0003677">
    <property type="term" value="F:DNA binding"/>
    <property type="evidence" value="ECO:0007669"/>
    <property type="project" value="InterPro"/>
</dbReference>
<dbReference type="PROSITE" id="PS51898">
    <property type="entry name" value="TYR_RECOMBINASE"/>
    <property type="match status" value="1"/>
</dbReference>
<keyword evidence="2" id="KW-0233">DNA recombination</keyword>
<evidence type="ECO:0000259" key="3">
    <source>
        <dbReference type="PROSITE" id="PS51898"/>
    </source>
</evidence>
<dbReference type="InterPro" id="IPR002104">
    <property type="entry name" value="Integrase_catalytic"/>
</dbReference>
<evidence type="ECO:0000313" key="4">
    <source>
        <dbReference type="EMBL" id="MBB3972810.1"/>
    </source>
</evidence>
<gene>
    <name evidence="4" type="ORF">GGR24_001467</name>
</gene>
<protein>
    <submittedName>
        <fullName evidence="4">Integrase</fullName>
    </submittedName>
</protein>
<dbReference type="GO" id="GO:0015074">
    <property type="term" value="P:DNA integration"/>
    <property type="evidence" value="ECO:0007669"/>
    <property type="project" value="UniProtKB-KW"/>
</dbReference>
<dbReference type="PANTHER" id="PTHR30349">
    <property type="entry name" value="PHAGE INTEGRASE-RELATED"/>
    <property type="match status" value="1"/>
</dbReference>
<dbReference type="InterPro" id="IPR011010">
    <property type="entry name" value="DNA_brk_join_enz"/>
</dbReference>
<name>A0A7W6D1R5_9HYPH</name>
<organism evidence="4 5">
    <name type="scientific">Hansschlegelia beijingensis</name>
    <dbReference type="NCBI Taxonomy" id="1133344"/>
    <lineage>
        <taxon>Bacteria</taxon>
        <taxon>Pseudomonadati</taxon>
        <taxon>Pseudomonadota</taxon>
        <taxon>Alphaproteobacteria</taxon>
        <taxon>Hyphomicrobiales</taxon>
        <taxon>Methylopilaceae</taxon>
        <taxon>Hansschlegelia</taxon>
    </lineage>
</organism>
<keyword evidence="5" id="KW-1185">Reference proteome</keyword>
<accession>A0A7W6D1R5</accession>